<dbReference type="Gene3D" id="3.20.20.30">
    <property type="entry name" value="Luciferase-like domain"/>
    <property type="match status" value="1"/>
</dbReference>
<evidence type="ECO:0000259" key="3">
    <source>
        <dbReference type="Pfam" id="PF00296"/>
    </source>
</evidence>
<keyword evidence="5" id="KW-1185">Reference proteome</keyword>
<gene>
    <name evidence="4" type="ORF">GCM10009547_07360</name>
</gene>
<proteinExistence type="predicted"/>
<name>A0ABP3RCJ0_9ACTN</name>
<dbReference type="Proteomes" id="UP001500957">
    <property type="component" value="Unassembled WGS sequence"/>
</dbReference>
<evidence type="ECO:0000313" key="5">
    <source>
        <dbReference type="Proteomes" id="UP001500957"/>
    </source>
</evidence>
<protein>
    <submittedName>
        <fullName evidence="4">LLM class flavin-dependent oxidoreductase</fullName>
    </submittedName>
</protein>
<dbReference type="RefSeq" id="WP_344601715.1">
    <property type="nucleotide sequence ID" value="NZ_BAAAHE010000007.1"/>
</dbReference>
<dbReference type="SUPFAM" id="SSF51679">
    <property type="entry name" value="Bacterial luciferase-like"/>
    <property type="match status" value="1"/>
</dbReference>
<dbReference type="Pfam" id="PF00296">
    <property type="entry name" value="Bac_luciferase"/>
    <property type="match status" value="1"/>
</dbReference>
<dbReference type="InterPro" id="IPR011251">
    <property type="entry name" value="Luciferase-like_dom"/>
</dbReference>
<evidence type="ECO:0000256" key="1">
    <source>
        <dbReference type="ARBA" id="ARBA00023002"/>
    </source>
</evidence>
<dbReference type="PANTHER" id="PTHR30137">
    <property type="entry name" value="LUCIFERASE-LIKE MONOOXYGENASE"/>
    <property type="match status" value="1"/>
</dbReference>
<evidence type="ECO:0000313" key="4">
    <source>
        <dbReference type="EMBL" id="GAA0607944.1"/>
    </source>
</evidence>
<feature type="domain" description="Luciferase-like" evidence="3">
    <location>
        <begin position="26"/>
        <end position="331"/>
    </location>
</feature>
<comment type="caution">
    <text evidence="4">The sequence shown here is derived from an EMBL/GenBank/DDBJ whole genome shotgun (WGS) entry which is preliminary data.</text>
</comment>
<dbReference type="EMBL" id="BAAAHE010000007">
    <property type="protein sequence ID" value="GAA0607944.1"/>
    <property type="molecule type" value="Genomic_DNA"/>
</dbReference>
<reference evidence="5" key="1">
    <citation type="journal article" date="2019" name="Int. J. Syst. Evol. Microbiol.">
        <title>The Global Catalogue of Microorganisms (GCM) 10K type strain sequencing project: providing services to taxonomists for standard genome sequencing and annotation.</title>
        <authorList>
            <consortium name="The Broad Institute Genomics Platform"/>
            <consortium name="The Broad Institute Genome Sequencing Center for Infectious Disease"/>
            <person name="Wu L."/>
            <person name="Ma J."/>
        </authorList>
    </citation>
    <scope>NUCLEOTIDE SEQUENCE [LARGE SCALE GENOMIC DNA]</scope>
    <source>
        <strain evidence="5">JCM 10671</strain>
    </source>
</reference>
<sequence>MEIAVEFGLLYEWQMPFGISREDESRHFLEMQEQIKFAESVGFKSIFSVEHHFLESFSHASAPEVLLTWAAANTTTMRIGHGVRLLPYPYNHPIRAAEQAATLDLLSQGRLEFGTGRSATLAELGGFNIDPKETRGMWEESLELILKAWTEPVVEHSGKYFNQPPRTMVPKPLQTPHPPLWMSCTSAESHEIAGRLGLGLLSFTLALSIEELARRIQLYRDTIKNATPIGKYVNNQTAVFAMTHCAPTMELARERAEAGVMRYQHDQIELLTSLLPIMGDGSSYEHYQRFVGVDYDKFTYDYLDSKDMIVVGDPERCIKMAKHYEAIGVDRLLCFMQYKDMPHEHTMDSIRLFGEEVIPAFS</sequence>
<keyword evidence="1" id="KW-0560">Oxidoreductase</keyword>
<dbReference type="InterPro" id="IPR050766">
    <property type="entry name" value="Bact_Lucif_Oxidored"/>
</dbReference>
<accession>A0ABP3RCJ0</accession>
<keyword evidence="2" id="KW-0503">Monooxygenase</keyword>
<dbReference type="PANTHER" id="PTHR30137:SF8">
    <property type="entry name" value="BLR5498 PROTEIN"/>
    <property type="match status" value="1"/>
</dbReference>
<dbReference type="InterPro" id="IPR036661">
    <property type="entry name" value="Luciferase-like_sf"/>
</dbReference>
<evidence type="ECO:0000256" key="2">
    <source>
        <dbReference type="ARBA" id="ARBA00023033"/>
    </source>
</evidence>
<organism evidence="4 5">
    <name type="scientific">Sporichthya brevicatena</name>
    <dbReference type="NCBI Taxonomy" id="171442"/>
    <lineage>
        <taxon>Bacteria</taxon>
        <taxon>Bacillati</taxon>
        <taxon>Actinomycetota</taxon>
        <taxon>Actinomycetes</taxon>
        <taxon>Sporichthyales</taxon>
        <taxon>Sporichthyaceae</taxon>
        <taxon>Sporichthya</taxon>
    </lineage>
</organism>